<feature type="transmembrane region" description="Helical" evidence="1">
    <location>
        <begin position="168"/>
        <end position="185"/>
    </location>
</feature>
<name>A0A3G6J5T4_9CORY</name>
<dbReference type="InterPro" id="IPR007163">
    <property type="entry name" value="VCA0040-like"/>
</dbReference>
<keyword evidence="1" id="KW-0472">Membrane</keyword>
<keyword evidence="3" id="KW-1185">Reference proteome</keyword>
<feature type="transmembrane region" description="Helical" evidence="1">
    <location>
        <begin position="215"/>
        <end position="237"/>
    </location>
</feature>
<sequence length="308" mass="32913">MLHKSATARSFSFTKLITHSAQGAAIALAELVPGVSGGTIALVTGCYEQALIHAHRATSIGAALLKRDRPAVRTQLQRFDWWFVLPLVCGMVVTLLVAAGMMESFVAEHPALSRAIFFGMVLASLTVPFALLPRQARHSWPVLGTTAVAALLAWLATGNTGVTHSSPSWWMLVIGAALAVSALVLPGVSGSFVLLALGLYSPMLTAVAHRNVPRVGWFLLGAIIGLVTIVRLVMWLLTHQRVLTLAAMTGLMAGSLRALWPWQTTPLAGDIPVTEFPASWLLWLAIALSALAVLLVARISTRRQSHES</sequence>
<feature type="transmembrane region" description="Helical" evidence="1">
    <location>
        <begin position="139"/>
        <end position="156"/>
    </location>
</feature>
<evidence type="ECO:0000313" key="3">
    <source>
        <dbReference type="Proteomes" id="UP000269019"/>
    </source>
</evidence>
<evidence type="ECO:0008006" key="4">
    <source>
        <dbReference type="Google" id="ProtNLM"/>
    </source>
</evidence>
<dbReference type="OrthoDB" id="9793746at2"/>
<dbReference type="RefSeq" id="WP_123927484.1">
    <property type="nucleotide sequence ID" value="NZ_CP033896.1"/>
</dbReference>
<feature type="transmembrane region" description="Helical" evidence="1">
    <location>
        <begin position="280"/>
        <end position="299"/>
    </location>
</feature>
<dbReference type="PANTHER" id="PTHR37308:SF1">
    <property type="entry name" value="POLYPRENYL-PHOSPHATE TRANSPORTER"/>
    <property type="match status" value="1"/>
</dbReference>
<evidence type="ECO:0000256" key="1">
    <source>
        <dbReference type="SAM" id="Phobius"/>
    </source>
</evidence>
<reference evidence="2 3" key="1">
    <citation type="submission" date="2018-11" db="EMBL/GenBank/DDBJ databases">
        <authorList>
            <person name="Kleinhagauer T."/>
            <person name="Glaeser S.P."/>
            <person name="Spergser J."/>
            <person name="Ruckert C."/>
            <person name="Kaempfer P."/>
            <person name="Busse H.-J."/>
        </authorList>
    </citation>
    <scope>NUCLEOTIDE SEQUENCE [LARGE SCALE GENOMIC DNA]</scope>
    <source>
        <strain evidence="2 3">200CH</strain>
    </source>
</reference>
<evidence type="ECO:0000313" key="2">
    <source>
        <dbReference type="EMBL" id="AZA13417.1"/>
    </source>
</evidence>
<dbReference type="KEGG" id="ccho:CCHOA_05055"/>
<keyword evidence="1" id="KW-0812">Transmembrane</keyword>
<dbReference type="Proteomes" id="UP000269019">
    <property type="component" value="Chromosome"/>
</dbReference>
<protein>
    <recommendedName>
        <fullName evidence="4">DUF368 domain-containing protein</fullName>
    </recommendedName>
</protein>
<dbReference type="EMBL" id="CP033896">
    <property type="protein sequence ID" value="AZA13417.1"/>
    <property type="molecule type" value="Genomic_DNA"/>
</dbReference>
<gene>
    <name evidence="2" type="ORF">CCHOA_05055</name>
</gene>
<feature type="transmembrane region" description="Helical" evidence="1">
    <location>
        <begin position="111"/>
        <end position="132"/>
    </location>
</feature>
<dbReference type="Pfam" id="PF04018">
    <property type="entry name" value="VCA0040-like"/>
    <property type="match status" value="1"/>
</dbReference>
<proteinExistence type="predicted"/>
<keyword evidence="1" id="KW-1133">Transmembrane helix</keyword>
<feature type="transmembrane region" description="Helical" evidence="1">
    <location>
        <begin position="79"/>
        <end position="99"/>
    </location>
</feature>
<accession>A0A3G6J5T4</accession>
<dbReference type="PANTHER" id="PTHR37308">
    <property type="entry name" value="INTEGRAL MEMBRANE PROTEIN"/>
    <property type="match status" value="1"/>
</dbReference>
<dbReference type="AlphaFoldDB" id="A0A3G6J5T4"/>
<organism evidence="2 3">
    <name type="scientific">Corynebacterium choanae</name>
    <dbReference type="NCBI Taxonomy" id="1862358"/>
    <lineage>
        <taxon>Bacteria</taxon>
        <taxon>Bacillati</taxon>
        <taxon>Actinomycetota</taxon>
        <taxon>Actinomycetes</taxon>
        <taxon>Mycobacteriales</taxon>
        <taxon>Corynebacteriaceae</taxon>
        <taxon>Corynebacterium</taxon>
    </lineage>
</organism>